<evidence type="ECO:0000313" key="8">
    <source>
        <dbReference type="Proteomes" id="UP000199417"/>
    </source>
</evidence>
<keyword evidence="8" id="KW-1185">Reference proteome</keyword>
<dbReference type="AlphaFoldDB" id="A0A1G7B2P0"/>
<dbReference type="GO" id="GO:0003700">
    <property type="term" value="F:DNA-binding transcription factor activity"/>
    <property type="evidence" value="ECO:0007669"/>
    <property type="project" value="InterPro"/>
</dbReference>
<dbReference type="CDD" id="cd08414">
    <property type="entry name" value="PBP2_LTTR_aromatics_like"/>
    <property type="match status" value="1"/>
</dbReference>
<dbReference type="Gene3D" id="3.40.190.10">
    <property type="entry name" value="Periplasmic binding protein-like II"/>
    <property type="match status" value="2"/>
</dbReference>
<dbReference type="InterPro" id="IPR000847">
    <property type="entry name" value="LysR_HTH_N"/>
</dbReference>
<evidence type="ECO:0000256" key="4">
    <source>
        <dbReference type="ARBA" id="ARBA00023159"/>
    </source>
</evidence>
<sequence length="300" mass="33088">MDLNLRLVRYFVTVADAGTFTKAAEQLHIATPSLSQQVRKLEETLGVSLLERDHRGARLTEAGQDFLEESRALLAAAESAVGAARRHKRSSSGKVRLGFLAGGAGELTRPIVDEFHRREPEVELELTQLAWGDELSALTSGRVDMVVARPPLESHPRLRRVVLFEEPRVLLMAHDHPLARRRKLRIVDLADVVQVDTREGTRDWRNWWSIDPRPDGTRPTYGPMVNSIEEMVQVVATTDAVAITGAGVASLFRRTDTTARPIVDAAPSTVELVFLASDLPRAVERFVAVALGLSAVLGTR</sequence>
<dbReference type="STRING" id="168276.SAMN05444580_11240"/>
<proteinExistence type="inferred from homology"/>
<dbReference type="PROSITE" id="PS50931">
    <property type="entry name" value="HTH_LYSR"/>
    <property type="match status" value="1"/>
</dbReference>
<dbReference type="EMBL" id="FNAB01000012">
    <property type="protein sequence ID" value="SDE21107.1"/>
    <property type="molecule type" value="Genomic_DNA"/>
</dbReference>
<evidence type="ECO:0000313" key="7">
    <source>
        <dbReference type="EMBL" id="SDE21107.1"/>
    </source>
</evidence>
<dbReference type="FunFam" id="1.10.10.10:FF:000001">
    <property type="entry name" value="LysR family transcriptional regulator"/>
    <property type="match status" value="1"/>
</dbReference>
<evidence type="ECO:0000256" key="2">
    <source>
        <dbReference type="ARBA" id="ARBA00023015"/>
    </source>
</evidence>
<keyword evidence="2" id="KW-0805">Transcription regulation</keyword>
<dbReference type="PRINTS" id="PR00039">
    <property type="entry name" value="HTHLYSR"/>
</dbReference>
<accession>A0A1G7B2P0</accession>
<dbReference type="Pfam" id="PF00126">
    <property type="entry name" value="HTH_1"/>
    <property type="match status" value="1"/>
</dbReference>
<dbReference type="InterPro" id="IPR005119">
    <property type="entry name" value="LysR_subst-bd"/>
</dbReference>
<dbReference type="SUPFAM" id="SSF53850">
    <property type="entry name" value="Periplasmic binding protein-like II"/>
    <property type="match status" value="1"/>
</dbReference>
<dbReference type="InterPro" id="IPR036388">
    <property type="entry name" value="WH-like_DNA-bd_sf"/>
</dbReference>
<gene>
    <name evidence="7" type="ORF">SAMN05444580_11240</name>
</gene>
<name>A0A1G7B2P0_9NOCA</name>
<comment type="similarity">
    <text evidence="1">Belongs to the LysR transcriptional regulatory family.</text>
</comment>
<dbReference type="GO" id="GO:0003677">
    <property type="term" value="F:DNA binding"/>
    <property type="evidence" value="ECO:0007669"/>
    <property type="project" value="UniProtKB-KW"/>
</dbReference>
<keyword evidence="5" id="KW-0804">Transcription</keyword>
<dbReference type="PANTHER" id="PTHR30346:SF0">
    <property type="entry name" value="HCA OPERON TRANSCRIPTIONAL ACTIVATOR HCAR"/>
    <property type="match status" value="1"/>
</dbReference>
<evidence type="ECO:0000256" key="1">
    <source>
        <dbReference type="ARBA" id="ARBA00009437"/>
    </source>
</evidence>
<evidence type="ECO:0000259" key="6">
    <source>
        <dbReference type="PROSITE" id="PS50931"/>
    </source>
</evidence>
<dbReference type="InterPro" id="IPR036390">
    <property type="entry name" value="WH_DNA-bd_sf"/>
</dbReference>
<dbReference type="SUPFAM" id="SSF46785">
    <property type="entry name" value="Winged helix' DNA-binding domain"/>
    <property type="match status" value="1"/>
</dbReference>
<dbReference type="Proteomes" id="UP000199417">
    <property type="component" value="Unassembled WGS sequence"/>
</dbReference>
<dbReference type="Pfam" id="PF03466">
    <property type="entry name" value="LysR_substrate"/>
    <property type="match status" value="1"/>
</dbReference>
<dbReference type="PANTHER" id="PTHR30346">
    <property type="entry name" value="TRANSCRIPTIONAL DUAL REGULATOR HCAR-RELATED"/>
    <property type="match status" value="1"/>
</dbReference>
<evidence type="ECO:0000256" key="5">
    <source>
        <dbReference type="ARBA" id="ARBA00023163"/>
    </source>
</evidence>
<organism evidence="7 8">
    <name type="scientific">Rhodococcus tukisamuensis</name>
    <dbReference type="NCBI Taxonomy" id="168276"/>
    <lineage>
        <taxon>Bacteria</taxon>
        <taxon>Bacillati</taxon>
        <taxon>Actinomycetota</taxon>
        <taxon>Actinomycetes</taxon>
        <taxon>Mycobacteriales</taxon>
        <taxon>Nocardiaceae</taxon>
        <taxon>Rhodococcus</taxon>
    </lineage>
</organism>
<protein>
    <submittedName>
        <fullName evidence="7">DNA-binding transcriptional regulator, LysR family</fullName>
    </submittedName>
</protein>
<feature type="domain" description="HTH lysR-type" evidence="6">
    <location>
        <begin position="3"/>
        <end position="60"/>
    </location>
</feature>
<dbReference type="Gene3D" id="1.10.10.10">
    <property type="entry name" value="Winged helix-like DNA-binding domain superfamily/Winged helix DNA-binding domain"/>
    <property type="match status" value="1"/>
</dbReference>
<keyword evidence="4" id="KW-0010">Activator</keyword>
<dbReference type="GO" id="GO:0032993">
    <property type="term" value="C:protein-DNA complex"/>
    <property type="evidence" value="ECO:0007669"/>
    <property type="project" value="TreeGrafter"/>
</dbReference>
<dbReference type="RefSeq" id="WP_072845743.1">
    <property type="nucleotide sequence ID" value="NZ_FNAB01000012.1"/>
</dbReference>
<keyword evidence="3 7" id="KW-0238">DNA-binding</keyword>
<reference evidence="7 8" key="1">
    <citation type="submission" date="2016-10" db="EMBL/GenBank/DDBJ databases">
        <authorList>
            <person name="de Groot N.N."/>
        </authorList>
    </citation>
    <scope>NUCLEOTIDE SEQUENCE [LARGE SCALE GENOMIC DNA]</scope>
    <source>
        <strain evidence="7 8">JCM 11308</strain>
    </source>
</reference>
<evidence type="ECO:0000256" key="3">
    <source>
        <dbReference type="ARBA" id="ARBA00023125"/>
    </source>
</evidence>